<accession>A0A9J6CFQ1</accession>
<dbReference type="InterPro" id="IPR019520">
    <property type="entry name" value="Ribosomal_mS23_met"/>
</dbReference>
<dbReference type="GO" id="GO:0003735">
    <property type="term" value="F:structural constituent of ribosome"/>
    <property type="evidence" value="ECO:0007669"/>
    <property type="project" value="InterPro"/>
</dbReference>
<dbReference type="AlphaFoldDB" id="A0A9J6CFQ1"/>
<evidence type="ECO:0000313" key="2">
    <source>
        <dbReference type="EMBL" id="KAG5680438.1"/>
    </source>
</evidence>
<dbReference type="GO" id="GO:0005840">
    <property type="term" value="C:ribosome"/>
    <property type="evidence" value="ECO:0007669"/>
    <property type="project" value="InterPro"/>
</dbReference>
<proteinExistence type="predicted"/>
<evidence type="ECO:0000259" key="1">
    <source>
        <dbReference type="Pfam" id="PF10484"/>
    </source>
</evidence>
<dbReference type="Pfam" id="PF10484">
    <property type="entry name" value="MRP-S23"/>
    <property type="match status" value="1"/>
</dbReference>
<dbReference type="PANTHER" id="PTHR15925:SF2">
    <property type="entry name" value="SMALL RIBOSOMAL SUBUNIT PROTEIN MS23"/>
    <property type="match status" value="1"/>
</dbReference>
<sequence>MAFSRLEKIGNIYTRVTGLLRAGAMKWEDRPLFYDIYTAFPPIKENVYMEEAPKIKVREIFYAEDQERATRDYTNMLAFDMNEKKPKRFDRQKFIDKQHISTTKAQQTEDIGSKEKLFDVQNLDLKKD</sequence>
<dbReference type="EMBL" id="JADBJN010000001">
    <property type="protein sequence ID" value="KAG5680438.1"/>
    <property type="molecule type" value="Genomic_DNA"/>
</dbReference>
<dbReference type="InterPro" id="IPR023611">
    <property type="entry name" value="mS23_dom_met"/>
</dbReference>
<feature type="domain" description="Small ribosomal subunit protein mS23 conserved" evidence="1">
    <location>
        <begin position="3"/>
        <end position="110"/>
    </location>
</feature>
<dbReference type="OrthoDB" id="10012356at2759"/>
<dbReference type="GO" id="GO:0006412">
    <property type="term" value="P:translation"/>
    <property type="evidence" value="ECO:0007669"/>
    <property type="project" value="InterPro"/>
</dbReference>
<keyword evidence="3" id="KW-1185">Reference proteome</keyword>
<dbReference type="GO" id="GO:0005739">
    <property type="term" value="C:mitochondrion"/>
    <property type="evidence" value="ECO:0007669"/>
    <property type="project" value="InterPro"/>
</dbReference>
<reference evidence="2" key="1">
    <citation type="submission" date="2021-03" db="EMBL/GenBank/DDBJ databases">
        <title>Chromosome level genome of the anhydrobiotic midge Polypedilum vanderplanki.</title>
        <authorList>
            <person name="Yoshida Y."/>
            <person name="Kikawada T."/>
            <person name="Gusev O."/>
        </authorList>
    </citation>
    <scope>NUCLEOTIDE SEQUENCE</scope>
    <source>
        <strain evidence="2">NIAS01</strain>
        <tissue evidence="2">Whole body or cell culture</tissue>
    </source>
</reference>
<dbReference type="PANTHER" id="PTHR15925">
    <property type="entry name" value="MITOCHONDRIAL RIBOSOMAL PROTEIN S23"/>
    <property type="match status" value="1"/>
</dbReference>
<gene>
    <name evidence="2" type="ORF">PVAND_009946</name>
</gene>
<name>A0A9J6CFQ1_POLVA</name>
<evidence type="ECO:0000313" key="3">
    <source>
        <dbReference type="Proteomes" id="UP001107558"/>
    </source>
</evidence>
<organism evidence="2 3">
    <name type="scientific">Polypedilum vanderplanki</name>
    <name type="common">Sleeping chironomid midge</name>
    <dbReference type="NCBI Taxonomy" id="319348"/>
    <lineage>
        <taxon>Eukaryota</taxon>
        <taxon>Metazoa</taxon>
        <taxon>Ecdysozoa</taxon>
        <taxon>Arthropoda</taxon>
        <taxon>Hexapoda</taxon>
        <taxon>Insecta</taxon>
        <taxon>Pterygota</taxon>
        <taxon>Neoptera</taxon>
        <taxon>Endopterygota</taxon>
        <taxon>Diptera</taxon>
        <taxon>Nematocera</taxon>
        <taxon>Chironomoidea</taxon>
        <taxon>Chironomidae</taxon>
        <taxon>Chironominae</taxon>
        <taxon>Polypedilum</taxon>
        <taxon>Polypedilum</taxon>
    </lineage>
</organism>
<protein>
    <recommendedName>
        <fullName evidence="1">Small ribosomal subunit protein mS23 conserved domain-containing protein</fullName>
    </recommendedName>
</protein>
<comment type="caution">
    <text evidence="2">The sequence shown here is derived from an EMBL/GenBank/DDBJ whole genome shotgun (WGS) entry which is preliminary data.</text>
</comment>
<dbReference type="Proteomes" id="UP001107558">
    <property type="component" value="Chromosome 1"/>
</dbReference>